<dbReference type="InterPro" id="IPR050618">
    <property type="entry name" value="Ubq-SigPath_Reg"/>
</dbReference>
<name>A0A8B7NHL1_HYAAZ</name>
<evidence type="ECO:0000313" key="3">
    <source>
        <dbReference type="RefSeq" id="XP_018013120.1"/>
    </source>
</evidence>
<dbReference type="Proteomes" id="UP000694843">
    <property type="component" value="Unplaced"/>
</dbReference>
<dbReference type="PROSITE" id="PS50897">
    <property type="entry name" value="CTLH"/>
    <property type="match status" value="1"/>
</dbReference>
<dbReference type="SMART" id="SM00667">
    <property type="entry name" value="LisH"/>
    <property type="match status" value="1"/>
</dbReference>
<dbReference type="CTD" id="32852"/>
<accession>A0A8B7NHL1</accession>
<dbReference type="RefSeq" id="XP_018013120.1">
    <property type="nucleotide sequence ID" value="XM_018157631.2"/>
</dbReference>
<keyword evidence="2" id="KW-1185">Reference proteome</keyword>
<proteinExistence type="predicted"/>
<dbReference type="InterPro" id="IPR013144">
    <property type="entry name" value="CRA_dom"/>
</dbReference>
<feature type="domain" description="CTLH" evidence="1">
    <location>
        <begin position="75"/>
        <end position="131"/>
    </location>
</feature>
<dbReference type="InterPro" id="IPR006594">
    <property type="entry name" value="LisH"/>
</dbReference>
<protein>
    <submittedName>
        <fullName evidence="3 4">Glucose-induced degradation protein 8 homolog isoform X2</fullName>
    </submittedName>
</protein>
<gene>
    <name evidence="3 4 5" type="primary">LOC108670172</name>
</gene>
<dbReference type="RefSeq" id="XP_018013121.1">
    <property type="nucleotide sequence ID" value="XM_018157632.2"/>
</dbReference>
<dbReference type="PROSITE" id="PS50896">
    <property type="entry name" value="LISH"/>
    <property type="match status" value="1"/>
</dbReference>
<reference evidence="3 4" key="1">
    <citation type="submission" date="2025-04" db="UniProtKB">
        <authorList>
            <consortium name="RefSeq"/>
        </authorList>
    </citation>
    <scope>IDENTIFICATION</scope>
    <source>
        <tissue evidence="3 4">Whole organism</tissue>
    </source>
</reference>
<dbReference type="Pfam" id="PF08513">
    <property type="entry name" value="LisH"/>
    <property type="match status" value="1"/>
</dbReference>
<dbReference type="SMART" id="SM00668">
    <property type="entry name" value="CTLH"/>
    <property type="match status" value="1"/>
</dbReference>
<dbReference type="OMA" id="KMILWAQ"/>
<evidence type="ECO:0000313" key="4">
    <source>
        <dbReference type="RefSeq" id="XP_018013121.1"/>
    </source>
</evidence>
<organism evidence="2 5">
    <name type="scientific">Hyalella azteca</name>
    <name type="common">Amphipod</name>
    <dbReference type="NCBI Taxonomy" id="294128"/>
    <lineage>
        <taxon>Eukaryota</taxon>
        <taxon>Metazoa</taxon>
        <taxon>Ecdysozoa</taxon>
        <taxon>Arthropoda</taxon>
        <taxon>Crustacea</taxon>
        <taxon>Multicrustacea</taxon>
        <taxon>Malacostraca</taxon>
        <taxon>Eumalacostraca</taxon>
        <taxon>Peracarida</taxon>
        <taxon>Amphipoda</taxon>
        <taxon>Senticaudata</taxon>
        <taxon>Talitrida</taxon>
        <taxon>Talitroidea</taxon>
        <taxon>Hyalellidae</taxon>
        <taxon>Hyalella</taxon>
    </lineage>
</organism>
<sequence>MRGNSDSSEDMNVSLDGAQAADIKQWTEENSQTTLQRTYMNNLVMNYLVTEGFKEAAEKFAVEAGVTAPMDLSLMDERIRIRSAIQAGSIQEAMRMVTTLHPEILDDNSELYFHLQQLVLLELIREGRVEEAVIYAQEHLAERGASDPNVRQQLERTLALLAFPQPLSSPFADLLHPSHRQKVASELNAAILKAENFEETSPLLSELLKLLLWAQQKLLDVDVTFPVMTDLVSATLALPALPSANNK</sequence>
<evidence type="ECO:0000259" key="1">
    <source>
        <dbReference type="PROSITE" id="PS50897"/>
    </source>
</evidence>
<dbReference type="GeneID" id="108670172"/>
<dbReference type="AlphaFoldDB" id="A0A8B7NHL1"/>
<dbReference type="RefSeq" id="XP_018013122.1">
    <property type="nucleotide sequence ID" value="XM_018157633.2"/>
</dbReference>
<dbReference type="InterPro" id="IPR024964">
    <property type="entry name" value="CTLH/CRA"/>
</dbReference>
<dbReference type="InterPro" id="IPR006595">
    <property type="entry name" value="CTLH_C"/>
</dbReference>
<dbReference type="SMART" id="SM00757">
    <property type="entry name" value="CRA"/>
    <property type="match status" value="1"/>
</dbReference>
<dbReference type="Pfam" id="PF10607">
    <property type="entry name" value="CTLH"/>
    <property type="match status" value="1"/>
</dbReference>
<evidence type="ECO:0000313" key="2">
    <source>
        <dbReference type="Proteomes" id="UP000694843"/>
    </source>
</evidence>
<dbReference type="PANTHER" id="PTHR12864">
    <property type="entry name" value="RAN BINDING PROTEIN 9-RELATED"/>
    <property type="match status" value="1"/>
</dbReference>
<evidence type="ECO:0000313" key="5">
    <source>
        <dbReference type="RefSeq" id="XP_018013122.1"/>
    </source>
</evidence>
<dbReference type="OrthoDB" id="2415936at2759"/>